<dbReference type="EMBL" id="CP017641">
    <property type="protein sequence ID" value="APZ92158.1"/>
    <property type="molecule type" value="Genomic_DNA"/>
</dbReference>
<organism evidence="2 3">
    <name type="scientific">Fuerstiella marisgermanici</name>
    <dbReference type="NCBI Taxonomy" id="1891926"/>
    <lineage>
        <taxon>Bacteria</taxon>
        <taxon>Pseudomonadati</taxon>
        <taxon>Planctomycetota</taxon>
        <taxon>Planctomycetia</taxon>
        <taxon>Planctomycetales</taxon>
        <taxon>Planctomycetaceae</taxon>
        <taxon>Fuerstiella</taxon>
    </lineage>
</organism>
<feature type="transmembrane region" description="Helical" evidence="1">
    <location>
        <begin position="12"/>
        <end position="31"/>
    </location>
</feature>
<dbReference type="AlphaFoldDB" id="A0A1P8WDK5"/>
<dbReference type="Proteomes" id="UP000187735">
    <property type="component" value="Chromosome"/>
</dbReference>
<sequence length="143" mass="16899">MRELIQPALKIMARTGLFLSVLAWVVGQWWTVRIAYNHAYYVNAEFGSCGWILFHEGMPWYVLTIEQNDEYDFRQRGAFGYRLGYPASPLEEPRLCRIPGVYFDRVVPFEGDISIRHWLVVSTLTFTNVALWWFYRKPKEVTP</sequence>
<keyword evidence="1" id="KW-1133">Transmembrane helix</keyword>
<dbReference type="RefSeq" id="WP_077023818.1">
    <property type="nucleotide sequence ID" value="NZ_CP017641.1"/>
</dbReference>
<keyword evidence="3" id="KW-1185">Reference proteome</keyword>
<reference evidence="2 3" key="1">
    <citation type="journal article" date="2016" name="Front. Microbiol.">
        <title>Fuerstia marisgermanicae gen. nov., sp. nov., an Unusual Member of the Phylum Planctomycetes from the German Wadden Sea.</title>
        <authorList>
            <person name="Kohn T."/>
            <person name="Heuer A."/>
            <person name="Jogler M."/>
            <person name="Vollmers J."/>
            <person name="Boedeker C."/>
            <person name="Bunk B."/>
            <person name="Rast P."/>
            <person name="Borchert D."/>
            <person name="Glockner I."/>
            <person name="Freese H.M."/>
            <person name="Klenk H.P."/>
            <person name="Overmann J."/>
            <person name="Kaster A.K."/>
            <person name="Rohde M."/>
            <person name="Wiegand S."/>
            <person name="Jogler C."/>
        </authorList>
    </citation>
    <scope>NUCLEOTIDE SEQUENCE [LARGE SCALE GENOMIC DNA]</scope>
    <source>
        <strain evidence="2 3">NH11</strain>
    </source>
</reference>
<evidence type="ECO:0000313" key="3">
    <source>
        <dbReference type="Proteomes" id="UP000187735"/>
    </source>
</evidence>
<keyword evidence="1" id="KW-0472">Membrane</keyword>
<protein>
    <submittedName>
        <fullName evidence="2">Uncharacterized protein</fullName>
    </submittedName>
</protein>
<accession>A0A1P8WDK5</accession>
<name>A0A1P8WDK5_9PLAN</name>
<gene>
    <name evidence="2" type="ORF">Fuma_01766</name>
</gene>
<keyword evidence="1" id="KW-0812">Transmembrane</keyword>
<feature type="transmembrane region" description="Helical" evidence="1">
    <location>
        <begin position="115"/>
        <end position="135"/>
    </location>
</feature>
<evidence type="ECO:0000256" key="1">
    <source>
        <dbReference type="SAM" id="Phobius"/>
    </source>
</evidence>
<dbReference type="KEGG" id="fmr:Fuma_01766"/>
<proteinExistence type="predicted"/>
<evidence type="ECO:0000313" key="2">
    <source>
        <dbReference type="EMBL" id="APZ92158.1"/>
    </source>
</evidence>